<keyword evidence="2" id="KW-0812">Transmembrane</keyword>
<organism evidence="3 4">
    <name type="scientific">Arcobacter cloacae</name>
    <dbReference type="NCBI Taxonomy" id="1054034"/>
    <lineage>
        <taxon>Bacteria</taxon>
        <taxon>Pseudomonadati</taxon>
        <taxon>Campylobacterota</taxon>
        <taxon>Epsilonproteobacteria</taxon>
        <taxon>Campylobacterales</taxon>
        <taxon>Arcobacteraceae</taxon>
        <taxon>Arcobacter</taxon>
    </lineage>
</organism>
<feature type="compositionally biased region" description="Basic and acidic residues" evidence="1">
    <location>
        <begin position="104"/>
        <end position="120"/>
    </location>
</feature>
<keyword evidence="2" id="KW-1133">Transmembrane helix</keyword>
<gene>
    <name evidence="3" type="ORF">CP963_08560</name>
</gene>
<keyword evidence="4" id="KW-1185">Reference proteome</keyword>
<reference evidence="3 4" key="1">
    <citation type="submission" date="2017-09" db="EMBL/GenBank/DDBJ databases">
        <title>Genomics of the genus Arcobacter.</title>
        <authorList>
            <person name="Perez-Cataluna A."/>
            <person name="Figueras M.J."/>
            <person name="Salas-Masso N."/>
        </authorList>
    </citation>
    <scope>NUCLEOTIDE SEQUENCE [LARGE SCALE GENOMIC DNA]</scope>
    <source>
        <strain evidence="3 4">CECT 7834</strain>
    </source>
</reference>
<dbReference type="AlphaFoldDB" id="A0A6M8NR34"/>
<protein>
    <submittedName>
        <fullName evidence="3">Uncharacterized protein</fullName>
    </submittedName>
</protein>
<keyword evidence="2" id="KW-0472">Membrane</keyword>
<proteinExistence type="predicted"/>
<evidence type="ECO:0000313" key="4">
    <source>
        <dbReference type="Proteomes" id="UP000290378"/>
    </source>
</evidence>
<dbReference type="RefSeq" id="WP_129013758.1">
    <property type="nucleotide sequence ID" value="NZ_CBCSEI010000010.1"/>
</dbReference>
<comment type="caution">
    <text evidence="3">The sequence shown here is derived from an EMBL/GenBank/DDBJ whole genome shotgun (WGS) entry which is preliminary data.</text>
</comment>
<dbReference type="Proteomes" id="UP000290378">
    <property type="component" value="Unassembled WGS sequence"/>
</dbReference>
<feature type="transmembrane region" description="Helical" evidence="2">
    <location>
        <begin position="131"/>
        <end position="151"/>
    </location>
</feature>
<accession>A0A6M8NR34</accession>
<evidence type="ECO:0000256" key="2">
    <source>
        <dbReference type="SAM" id="Phobius"/>
    </source>
</evidence>
<evidence type="ECO:0000256" key="1">
    <source>
        <dbReference type="SAM" id="MobiDB-lite"/>
    </source>
</evidence>
<name>A0A6M8NR34_9BACT</name>
<feature type="region of interest" description="Disordered" evidence="1">
    <location>
        <begin position="93"/>
        <end position="124"/>
    </location>
</feature>
<dbReference type="EMBL" id="NXII01000010">
    <property type="protein sequence ID" value="RXI40433.1"/>
    <property type="molecule type" value="Genomic_DNA"/>
</dbReference>
<feature type="transmembrane region" description="Helical" evidence="2">
    <location>
        <begin position="7"/>
        <end position="27"/>
    </location>
</feature>
<sequence length="163" mass="18105">MKKLINIIILVLTPIYLFSHSLVLNVLDNQDGTISIEGEFNTGESAAGALVKIIALNSEEILFEQRLTDDKEMIIDIPKIPYKIVLDGGPGHTEEKMGIPPKGGFEKVEESKTKKEEKPSRNNMQISTSPAVTISIIFAFILLFATIIISIRNTNKILNQLKQ</sequence>
<evidence type="ECO:0000313" key="3">
    <source>
        <dbReference type="EMBL" id="RXI40433.1"/>
    </source>
</evidence>